<dbReference type="SMART" id="SM00855">
    <property type="entry name" value="PGAM"/>
    <property type="match status" value="1"/>
</dbReference>
<gene>
    <name evidence="3" type="ORF">GCM10011502_04120</name>
</gene>
<dbReference type="RefSeq" id="WP_188628427.1">
    <property type="nucleotide sequence ID" value="NZ_BMKE01000002.1"/>
</dbReference>
<dbReference type="EMBL" id="BMKE01000002">
    <property type="protein sequence ID" value="GGB34245.1"/>
    <property type="molecule type" value="Genomic_DNA"/>
</dbReference>
<dbReference type="PANTHER" id="PTHR48100:SF1">
    <property type="entry name" value="HISTIDINE PHOSPHATASE FAMILY PROTEIN-RELATED"/>
    <property type="match status" value="1"/>
</dbReference>
<evidence type="ECO:0000313" key="4">
    <source>
        <dbReference type="Proteomes" id="UP000646152"/>
    </source>
</evidence>
<dbReference type="PIRSF" id="PIRSF000709">
    <property type="entry name" value="6PFK_2-Ptase"/>
    <property type="match status" value="1"/>
</dbReference>
<dbReference type="InterPro" id="IPR001345">
    <property type="entry name" value="PG/BPGM_mutase_AS"/>
</dbReference>
<keyword evidence="4" id="KW-1185">Reference proteome</keyword>
<protein>
    <submittedName>
        <fullName evidence="3">Histidine phosphatase</fullName>
    </submittedName>
</protein>
<dbReference type="Gene3D" id="3.40.50.1240">
    <property type="entry name" value="Phosphoglycerate mutase-like"/>
    <property type="match status" value="1"/>
</dbReference>
<dbReference type="SUPFAM" id="SSF53254">
    <property type="entry name" value="Phosphoglycerate mutase-like"/>
    <property type="match status" value="1"/>
</dbReference>
<dbReference type="InterPro" id="IPR013078">
    <property type="entry name" value="His_Pase_superF_clade-1"/>
</dbReference>
<accession>A0ABQ1IE81</accession>
<proteinExistence type="predicted"/>
<comment type="caution">
    <text evidence="3">The sequence shown here is derived from an EMBL/GenBank/DDBJ whole genome shotgun (WGS) entry which is preliminary data.</text>
</comment>
<dbReference type="InterPro" id="IPR029033">
    <property type="entry name" value="His_PPase_superfam"/>
</dbReference>
<sequence length="196" mass="22227">MSRTIYLLRHGQTRFNAEQRLQGHCNSDLTATGLQQAEAMANTLAELLATPQEWALYSSPLGRAQQTAHIVGERLQISSEHIRLDERLMELGLGEWEQQRAPDLQQQYPHISQQVLSWYLQAPGAERYDKLQTRLSSWLQDPDLPQQVVVVAHGLSGAVLRGLYANLDFDAVWQQEIPQNAFFKLSHGQIARIACE</sequence>
<dbReference type="CDD" id="cd07067">
    <property type="entry name" value="HP_PGM_like"/>
    <property type="match status" value="1"/>
</dbReference>
<dbReference type="PROSITE" id="PS00175">
    <property type="entry name" value="PG_MUTASE"/>
    <property type="match status" value="1"/>
</dbReference>
<name>A0ABQ1IE81_9GAMM</name>
<organism evidence="3 4">
    <name type="scientific">Oceanisphaera marina</name>
    <dbReference type="NCBI Taxonomy" id="2017550"/>
    <lineage>
        <taxon>Bacteria</taxon>
        <taxon>Pseudomonadati</taxon>
        <taxon>Pseudomonadota</taxon>
        <taxon>Gammaproteobacteria</taxon>
        <taxon>Aeromonadales</taxon>
        <taxon>Aeromonadaceae</taxon>
        <taxon>Oceanisphaera</taxon>
    </lineage>
</organism>
<evidence type="ECO:0000256" key="1">
    <source>
        <dbReference type="ARBA" id="ARBA00023152"/>
    </source>
</evidence>
<keyword evidence="1" id="KW-0324">Glycolysis</keyword>
<reference evidence="4" key="1">
    <citation type="journal article" date="2019" name="Int. J. Syst. Evol. Microbiol.">
        <title>The Global Catalogue of Microorganisms (GCM) 10K type strain sequencing project: providing services to taxonomists for standard genome sequencing and annotation.</title>
        <authorList>
            <consortium name="The Broad Institute Genomics Platform"/>
            <consortium name="The Broad Institute Genome Sequencing Center for Infectious Disease"/>
            <person name="Wu L."/>
            <person name="Ma J."/>
        </authorList>
    </citation>
    <scope>NUCLEOTIDE SEQUENCE [LARGE SCALE GENOMIC DNA]</scope>
    <source>
        <strain evidence="4">CGMCC 1.15923</strain>
    </source>
</reference>
<evidence type="ECO:0000256" key="2">
    <source>
        <dbReference type="ARBA" id="ARBA00023235"/>
    </source>
</evidence>
<dbReference type="Pfam" id="PF00300">
    <property type="entry name" value="His_Phos_1"/>
    <property type="match status" value="1"/>
</dbReference>
<dbReference type="InterPro" id="IPR050275">
    <property type="entry name" value="PGM_Phosphatase"/>
</dbReference>
<dbReference type="PANTHER" id="PTHR48100">
    <property type="entry name" value="BROAD-SPECIFICITY PHOSPHATASE YOR283W-RELATED"/>
    <property type="match status" value="1"/>
</dbReference>
<dbReference type="Proteomes" id="UP000646152">
    <property type="component" value="Unassembled WGS sequence"/>
</dbReference>
<keyword evidence="2" id="KW-0413">Isomerase</keyword>
<evidence type="ECO:0000313" key="3">
    <source>
        <dbReference type="EMBL" id="GGB34245.1"/>
    </source>
</evidence>